<organism evidence="2 3">
    <name type="scientific">Spartinivicinus marinus</name>
    <dbReference type="NCBI Taxonomy" id="2994442"/>
    <lineage>
        <taxon>Bacteria</taxon>
        <taxon>Pseudomonadati</taxon>
        <taxon>Pseudomonadota</taxon>
        <taxon>Gammaproteobacteria</taxon>
        <taxon>Oceanospirillales</taxon>
        <taxon>Zooshikellaceae</taxon>
        <taxon>Spartinivicinus</taxon>
    </lineage>
</organism>
<sequence>MNKFFTSFGVLSVSIAVGVIAYTELSEQKEKPLASYKTQASTTIKLQNTKESLNQVKQTQEAITDQRSKSETVEKKQQKKTEHIVFDYDISTPASNMTVTELRSEIEDLEKIVADSNLINRLNNGLAIEEERTQAGELFKRLTSLRSAELKILVKDFEKKMAKYEQEHKERLERYKNSPLGEYEEI</sequence>
<keyword evidence="1" id="KW-0175">Coiled coil</keyword>
<name>A0A853I5R0_9GAMM</name>
<evidence type="ECO:0000313" key="2">
    <source>
        <dbReference type="EMBL" id="NYZ69240.1"/>
    </source>
</evidence>
<comment type="caution">
    <text evidence="2">The sequence shown here is derived from an EMBL/GenBank/DDBJ whole genome shotgun (WGS) entry which is preliminary data.</text>
</comment>
<evidence type="ECO:0000256" key="1">
    <source>
        <dbReference type="SAM" id="Coils"/>
    </source>
</evidence>
<dbReference type="EMBL" id="JACCKB010000069">
    <property type="protein sequence ID" value="NYZ69240.1"/>
    <property type="molecule type" value="Genomic_DNA"/>
</dbReference>
<reference evidence="2 3" key="1">
    <citation type="submission" date="2020-07" db="EMBL/GenBank/DDBJ databases">
        <title>Endozoicomonas sp. nov., isolated from sediment.</title>
        <authorList>
            <person name="Gu T."/>
        </authorList>
    </citation>
    <scope>NUCLEOTIDE SEQUENCE [LARGE SCALE GENOMIC DNA]</scope>
    <source>
        <strain evidence="2 3">SM1973</strain>
    </source>
</reference>
<gene>
    <name evidence="2" type="ORF">H0A36_24790</name>
</gene>
<dbReference type="RefSeq" id="WP_180571235.1">
    <property type="nucleotide sequence ID" value="NZ_JACCKB010000069.1"/>
</dbReference>
<protein>
    <submittedName>
        <fullName evidence="2">Uncharacterized protein</fullName>
    </submittedName>
</protein>
<keyword evidence="3" id="KW-1185">Reference proteome</keyword>
<evidence type="ECO:0000313" key="3">
    <source>
        <dbReference type="Proteomes" id="UP000569732"/>
    </source>
</evidence>
<feature type="coiled-coil region" evidence="1">
    <location>
        <begin position="147"/>
        <end position="174"/>
    </location>
</feature>
<accession>A0A853I5R0</accession>
<proteinExistence type="predicted"/>
<dbReference type="Proteomes" id="UP000569732">
    <property type="component" value="Unassembled WGS sequence"/>
</dbReference>
<dbReference type="AlphaFoldDB" id="A0A853I5R0"/>